<dbReference type="AlphaFoldDB" id="A0A1K0IBA5"/>
<feature type="region of interest" description="Disordered" evidence="1">
    <location>
        <begin position="1"/>
        <end position="22"/>
    </location>
</feature>
<name>A0A1K0IBA5_CUPNE</name>
<gene>
    <name evidence="2" type="ORF">CNECB9_1560010</name>
</gene>
<sequence>MAMGLQKKTDPEQAQADSAASRHTPMMQQYLLYIRQGFLAEPTLKPTHPSASFSTLR</sequence>
<evidence type="ECO:0000256" key="1">
    <source>
        <dbReference type="SAM" id="MobiDB-lite"/>
    </source>
</evidence>
<accession>A0A1K0IBA5</accession>
<protein>
    <submittedName>
        <fullName evidence="2">Uncharacterized protein</fullName>
    </submittedName>
</protein>
<proteinExistence type="predicted"/>
<dbReference type="EMBL" id="FMSH01000064">
    <property type="protein sequence ID" value="SCU74122.1"/>
    <property type="molecule type" value="Genomic_DNA"/>
</dbReference>
<reference evidence="2" key="1">
    <citation type="submission" date="2016-09" db="EMBL/GenBank/DDBJ databases">
        <authorList>
            <person name="Capua I."/>
            <person name="De Benedictis P."/>
            <person name="Joannis T."/>
            <person name="Lombin L.H."/>
            <person name="Cattoli G."/>
        </authorList>
    </citation>
    <scope>NUCLEOTIDE SEQUENCE</scope>
    <source>
        <strain evidence="2">B9</strain>
    </source>
</reference>
<organism evidence="2">
    <name type="scientific">Cupriavidus necator</name>
    <name type="common">Alcaligenes eutrophus</name>
    <name type="synonym">Ralstonia eutropha</name>
    <dbReference type="NCBI Taxonomy" id="106590"/>
    <lineage>
        <taxon>Bacteria</taxon>
        <taxon>Pseudomonadati</taxon>
        <taxon>Pseudomonadota</taxon>
        <taxon>Betaproteobacteria</taxon>
        <taxon>Burkholderiales</taxon>
        <taxon>Burkholderiaceae</taxon>
        <taxon>Cupriavidus</taxon>
    </lineage>
</organism>
<evidence type="ECO:0000313" key="2">
    <source>
        <dbReference type="EMBL" id="SCU74122.1"/>
    </source>
</evidence>